<gene>
    <name evidence="1" type="ORF">S06H3_45700</name>
</gene>
<comment type="caution">
    <text evidence="1">The sequence shown here is derived from an EMBL/GenBank/DDBJ whole genome shotgun (WGS) entry which is preliminary data.</text>
</comment>
<name>X1MUV2_9ZZZZ</name>
<organism evidence="1">
    <name type="scientific">marine sediment metagenome</name>
    <dbReference type="NCBI Taxonomy" id="412755"/>
    <lineage>
        <taxon>unclassified sequences</taxon>
        <taxon>metagenomes</taxon>
        <taxon>ecological metagenomes</taxon>
    </lineage>
</organism>
<accession>X1MUV2</accession>
<feature type="non-terminal residue" evidence="1">
    <location>
        <position position="95"/>
    </location>
</feature>
<dbReference type="EMBL" id="BARV01028562">
    <property type="protein sequence ID" value="GAI35043.1"/>
    <property type="molecule type" value="Genomic_DNA"/>
</dbReference>
<reference evidence="1" key="1">
    <citation type="journal article" date="2014" name="Front. Microbiol.">
        <title>High frequency of phylogenetically diverse reductive dehalogenase-homologous genes in deep subseafloor sedimentary metagenomes.</title>
        <authorList>
            <person name="Kawai M."/>
            <person name="Futagami T."/>
            <person name="Toyoda A."/>
            <person name="Takaki Y."/>
            <person name="Nishi S."/>
            <person name="Hori S."/>
            <person name="Arai W."/>
            <person name="Tsubouchi T."/>
            <person name="Morono Y."/>
            <person name="Uchiyama I."/>
            <person name="Ito T."/>
            <person name="Fujiyama A."/>
            <person name="Inagaki F."/>
            <person name="Takami H."/>
        </authorList>
    </citation>
    <scope>NUCLEOTIDE SEQUENCE</scope>
    <source>
        <strain evidence="1">Expedition CK06-06</strain>
    </source>
</reference>
<dbReference type="AlphaFoldDB" id="X1MUV2"/>
<sequence>MGQPADKDPVSGKVNGAKLYMRFQEKAVFVHRNFVQHGKLTHLWRRHHRYTQGKDVSINSYFIAKHFILNLNSEQKLTIFSYLPDETIFANGDFE</sequence>
<evidence type="ECO:0000313" key="1">
    <source>
        <dbReference type="EMBL" id="GAI35043.1"/>
    </source>
</evidence>
<protein>
    <submittedName>
        <fullName evidence="1">Uncharacterized protein</fullName>
    </submittedName>
</protein>
<proteinExistence type="predicted"/>